<reference evidence="1" key="1">
    <citation type="journal article" date="2014" name="Front. Microbiol.">
        <title>High frequency of phylogenetically diverse reductive dehalogenase-homologous genes in deep subseafloor sedimentary metagenomes.</title>
        <authorList>
            <person name="Kawai M."/>
            <person name="Futagami T."/>
            <person name="Toyoda A."/>
            <person name="Takaki Y."/>
            <person name="Nishi S."/>
            <person name="Hori S."/>
            <person name="Arai W."/>
            <person name="Tsubouchi T."/>
            <person name="Morono Y."/>
            <person name="Uchiyama I."/>
            <person name="Ito T."/>
            <person name="Fujiyama A."/>
            <person name="Inagaki F."/>
            <person name="Takami H."/>
        </authorList>
    </citation>
    <scope>NUCLEOTIDE SEQUENCE</scope>
    <source>
        <strain evidence="1">Expedition CK06-06</strain>
    </source>
</reference>
<protein>
    <submittedName>
        <fullName evidence="1">Uncharacterized protein</fullName>
    </submittedName>
</protein>
<dbReference type="EMBL" id="BART01004425">
    <property type="protein sequence ID" value="GAG70715.1"/>
    <property type="molecule type" value="Genomic_DNA"/>
</dbReference>
<gene>
    <name evidence="1" type="ORF">S01H4_11117</name>
</gene>
<evidence type="ECO:0000313" key="1">
    <source>
        <dbReference type="EMBL" id="GAG70715.1"/>
    </source>
</evidence>
<name>X0ZLY3_9ZZZZ</name>
<proteinExistence type="predicted"/>
<dbReference type="AlphaFoldDB" id="X0ZLY3"/>
<comment type="caution">
    <text evidence="1">The sequence shown here is derived from an EMBL/GenBank/DDBJ whole genome shotgun (WGS) entry which is preliminary data.</text>
</comment>
<accession>X0ZLY3</accession>
<organism evidence="1">
    <name type="scientific">marine sediment metagenome</name>
    <dbReference type="NCBI Taxonomy" id="412755"/>
    <lineage>
        <taxon>unclassified sequences</taxon>
        <taxon>metagenomes</taxon>
        <taxon>ecological metagenomes</taxon>
    </lineage>
</organism>
<sequence length="39" mass="4853">MGGSARDRIRKIEKIFTEFKEKWFVDDFSRDFDEFDDEF</sequence>